<comment type="caution">
    <text evidence="2">The sequence shown here is derived from an EMBL/GenBank/DDBJ whole genome shotgun (WGS) entry which is preliminary data.</text>
</comment>
<protein>
    <recommendedName>
        <fullName evidence="4">Ig-like domain-containing protein</fullName>
    </recommendedName>
</protein>
<feature type="chain" id="PRO_5024423138" description="Ig-like domain-containing protein" evidence="1">
    <location>
        <begin position="18"/>
        <end position="182"/>
    </location>
</feature>
<evidence type="ECO:0000313" key="2">
    <source>
        <dbReference type="EMBL" id="TMP26603.1"/>
    </source>
</evidence>
<name>A0A5S3WHX7_9GAMM</name>
<evidence type="ECO:0000256" key="1">
    <source>
        <dbReference type="SAM" id="SignalP"/>
    </source>
</evidence>
<sequence length="182" mass="19652">MKSLNLGAALICLSVLSACGSSNERPSITIEQPQLTAIATTQITLTAEVTDKDDNLKSIAWRQVSGPGNAVLSVAGNKAQSIGVQLPTAAGEYTFEITATDTFDVYHNKRFTVIVQSLQETVFVQLDDLLQQTYDADQGVIPGIQALIDFNQDSFYEFEQAAIALFHELGLKGVAPLTKETQ</sequence>
<keyword evidence="1" id="KW-0732">Signal</keyword>
<dbReference type="Proteomes" id="UP000310249">
    <property type="component" value="Unassembled WGS sequence"/>
</dbReference>
<dbReference type="PROSITE" id="PS51257">
    <property type="entry name" value="PROKAR_LIPOPROTEIN"/>
    <property type="match status" value="1"/>
</dbReference>
<dbReference type="AlphaFoldDB" id="A0A5S3WHX7"/>
<organism evidence="2 3">
    <name type="scientific">Pseudoalteromonas rubra</name>
    <dbReference type="NCBI Taxonomy" id="43658"/>
    <lineage>
        <taxon>Bacteria</taxon>
        <taxon>Pseudomonadati</taxon>
        <taxon>Pseudomonadota</taxon>
        <taxon>Gammaproteobacteria</taxon>
        <taxon>Alteromonadales</taxon>
        <taxon>Pseudoalteromonadaceae</taxon>
        <taxon>Pseudoalteromonas</taxon>
    </lineage>
</organism>
<proteinExistence type="predicted"/>
<dbReference type="InterPro" id="IPR013783">
    <property type="entry name" value="Ig-like_fold"/>
</dbReference>
<reference evidence="2 3" key="1">
    <citation type="submission" date="2018-01" db="EMBL/GenBank/DDBJ databases">
        <authorList>
            <person name="Paulsen S."/>
            <person name="Gram L.K."/>
        </authorList>
    </citation>
    <scope>NUCLEOTIDE SEQUENCE [LARGE SCALE GENOMIC DNA]</scope>
    <source>
        <strain evidence="2 3">S2676</strain>
    </source>
</reference>
<feature type="signal peptide" evidence="1">
    <location>
        <begin position="1"/>
        <end position="17"/>
    </location>
</feature>
<evidence type="ECO:0008006" key="4">
    <source>
        <dbReference type="Google" id="ProtNLM"/>
    </source>
</evidence>
<reference evidence="3" key="2">
    <citation type="submission" date="2019-06" db="EMBL/GenBank/DDBJ databases">
        <title>Co-occurence of chitin degradation, pigmentation and bioactivity in marine Pseudoalteromonas.</title>
        <authorList>
            <person name="Sonnenschein E.C."/>
            <person name="Bech P.K."/>
        </authorList>
    </citation>
    <scope>NUCLEOTIDE SEQUENCE [LARGE SCALE GENOMIC DNA]</scope>
    <source>
        <strain evidence="3">S2676</strain>
    </source>
</reference>
<accession>A0A5S3WHX7</accession>
<dbReference type="EMBL" id="PNCI01000043">
    <property type="protein sequence ID" value="TMP26603.1"/>
    <property type="molecule type" value="Genomic_DNA"/>
</dbReference>
<gene>
    <name evidence="2" type="ORF">CWB99_18245</name>
</gene>
<dbReference type="RefSeq" id="WP_138550143.1">
    <property type="nucleotide sequence ID" value="NZ_PNCH01000009.1"/>
</dbReference>
<dbReference type="Gene3D" id="2.60.40.10">
    <property type="entry name" value="Immunoglobulins"/>
    <property type="match status" value="1"/>
</dbReference>
<evidence type="ECO:0000313" key="3">
    <source>
        <dbReference type="Proteomes" id="UP000310249"/>
    </source>
</evidence>
<dbReference type="OrthoDB" id="9814204at2"/>
<dbReference type="Pfam" id="PF22352">
    <property type="entry name" value="K319L-like_PKD"/>
    <property type="match status" value="1"/>
</dbReference>